<name>V6LUT9_9EUKA</name>
<organism evidence="4">
    <name type="scientific">Spironucleus salmonicida</name>
    <dbReference type="NCBI Taxonomy" id="348837"/>
    <lineage>
        <taxon>Eukaryota</taxon>
        <taxon>Metamonada</taxon>
        <taxon>Diplomonadida</taxon>
        <taxon>Hexamitidae</taxon>
        <taxon>Hexamitinae</taxon>
        <taxon>Spironucleus</taxon>
    </lineage>
</organism>
<feature type="region of interest" description="Disordered" evidence="1">
    <location>
        <begin position="61"/>
        <end position="87"/>
    </location>
</feature>
<reference evidence="5" key="2">
    <citation type="submission" date="2020-12" db="EMBL/GenBank/DDBJ databases">
        <title>New Spironucleus salmonicida genome in near-complete chromosomes.</title>
        <authorList>
            <person name="Xu F."/>
            <person name="Kurt Z."/>
            <person name="Jimenez-Gonzalez A."/>
            <person name="Astvaldsson A."/>
            <person name="Andersson J.O."/>
            <person name="Svard S.G."/>
        </authorList>
    </citation>
    <scope>NUCLEOTIDE SEQUENCE</scope>
    <source>
        <strain evidence="5">ATCC 50377</strain>
    </source>
</reference>
<sequence>MAQSRFEFAFNQDRNYMKQSMNINFIQVEAGEVRSLLPQYQWYGKKTHKYQTLLTAQQDTMDEKLRQASETPKTRVQKPDKEEDEEPFFTDDLFRIAGFGEATKRTPYRSAPILRSMVRQCNHGIMQSQHRQRDGSLAVIAARK</sequence>
<accession>V6LUT9</accession>
<evidence type="ECO:0000313" key="6">
    <source>
        <dbReference type="EMBL" id="KAH0572856.1"/>
    </source>
</evidence>
<dbReference type="AlphaFoldDB" id="V6LUT9"/>
<evidence type="ECO:0000313" key="2">
    <source>
        <dbReference type="EMBL" id="EST43491.1"/>
    </source>
</evidence>
<evidence type="ECO:0000256" key="1">
    <source>
        <dbReference type="SAM" id="MobiDB-lite"/>
    </source>
</evidence>
<evidence type="ECO:0000313" key="7">
    <source>
        <dbReference type="Proteomes" id="UP000018208"/>
    </source>
</evidence>
<gene>
    <name evidence="3" type="ORF">SS50377_11860</name>
    <name evidence="4" type="ORF">SS50377_11863</name>
    <name evidence="2" type="ORF">SS50377_16868</name>
    <name evidence="5" type="ORF">SS50377_24968</name>
    <name evidence="6" type="ORF">SS50377_24971</name>
</gene>
<dbReference type="VEuPathDB" id="GiardiaDB:SS50377_24968"/>
<keyword evidence="7" id="KW-1185">Reference proteome</keyword>
<dbReference type="EMBL" id="AUWU02000005">
    <property type="protein sequence ID" value="KAH0572856.1"/>
    <property type="molecule type" value="Genomic_DNA"/>
</dbReference>
<evidence type="ECO:0000313" key="3">
    <source>
        <dbReference type="EMBL" id="EST48015.1"/>
    </source>
</evidence>
<dbReference type="EMBL" id="KI546011">
    <property type="protein sequence ID" value="EST48018.1"/>
    <property type="molecule type" value="Genomic_DNA"/>
</dbReference>
<reference evidence="4 5" key="1">
    <citation type="journal article" date="2014" name="PLoS Genet.">
        <title>The Genome of Spironucleus salmonicida Highlights a Fish Pathogen Adapted to Fluctuating Environments.</title>
        <authorList>
            <person name="Xu F."/>
            <person name="Jerlstrom-Hultqvist J."/>
            <person name="Einarsson E."/>
            <person name="Astvaldsson A."/>
            <person name="Svard S.G."/>
            <person name="Andersson J.O."/>
        </authorList>
    </citation>
    <scope>NUCLEOTIDE SEQUENCE</scope>
    <source>
        <strain evidence="5">ATCC 50377</strain>
    </source>
</reference>
<dbReference type="EMBL" id="AUWU02000005">
    <property type="protein sequence ID" value="KAH0572853.1"/>
    <property type="molecule type" value="Genomic_DNA"/>
</dbReference>
<evidence type="ECO:0000313" key="4">
    <source>
        <dbReference type="EMBL" id="EST48018.1"/>
    </source>
</evidence>
<dbReference type="EMBL" id="KI546136">
    <property type="protein sequence ID" value="EST43491.1"/>
    <property type="molecule type" value="Genomic_DNA"/>
</dbReference>
<proteinExistence type="predicted"/>
<dbReference type="Proteomes" id="UP000018208">
    <property type="component" value="Unassembled WGS sequence"/>
</dbReference>
<dbReference type="VEuPathDB" id="GiardiaDB:SS50377_24971"/>
<dbReference type="EMBL" id="KI546011">
    <property type="protein sequence ID" value="EST48015.1"/>
    <property type="molecule type" value="Genomic_DNA"/>
</dbReference>
<evidence type="ECO:0000313" key="5">
    <source>
        <dbReference type="EMBL" id="KAH0572853.1"/>
    </source>
</evidence>
<protein>
    <submittedName>
        <fullName evidence="4">Uncharacterized protein</fullName>
    </submittedName>
</protein>